<reference evidence="2 3" key="1">
    <citation type="submission" date="2019-08" db="EMBL/GenBank/DDBJ databases">
        <authorList>
            <person name="Alioto T."/>
            <person name="Alioto T."/>
            <person name="Gomez Garrido J."/>
        </authorList>
    </citation>
    <scope>NUCLEOTIDE SEQUENCE [LARGE SCALE GENOMIC DNA]</scope>
</reference>
<name>A0A5E4N097_9HEMI</name>
<gene>
    <name evidence="2" type="ORF">CINCED_3A000592</name>
</gene>
<evidence type="ECO:0000313" key="2">
    <source>
        <dbReference type="EMBL" id="VVC35094.1"/>
    </source>
</evidence>
<feature type="region of interest" description="Disordered" evidence="1">
    <location>
        <begin position="515"/>
        <end position="542"/>
    </location>
</feature>
<feature type="compositionally biased region" description="Polar residues" evidence="1">
    <location>
        <begin position="520"/>
        <end position="542"/>
    </location>
</feature>
<accession>A0A5E4N097</accession>
<organism evidence="2 3">
    <name type="scientific">Cinara cedri</name>
    <dbReference type="NCBI Taxonomy" id="506608"/>
    <lineage>
        <taxon>Eukaryota</taxon>
        <taxon>Metazoa</taxon>
        <taxon>Ecdysozoa</taxon>
        <taxon>Arthropoda</taxon>
        <taxon>Hexapoda</taxon>
        <taxon>Insecta</taxon>
        <taxon>Pterygota</taxon>
        <taxon>Neoptera</taxon>
        <taxon>Paraneoptera</taxon>
        <taxon>Hemiptera</taxon>
        <taxon>Sternorrhyncha</taxon>
        <taxon>Aphidomorpha</taxon>
        <taxon>Aphidoidea</taxon>
        <taxon>Aphididae</taxon>
        <taxon>Lachninae</taxon>
        <taxon>Cinara</taxon>
    </lineage>
</organism>
<keyword evidence="3" id="KW-1185">Reference proteome</keyword>
<evidence type="ECO:0000313" key="3">
    <source>
        <dbReference type="Proteomes" id="UP000325440"/>
    </source>
</evidence>
<proteinExistence type="predicted"/>
<feature type="region of interest" description="Disordered" evidence="1">
    <location>
        <begin position="470"/>
        <end position="493"/>
    </location>
</feature>
<dbReference type="Proteomes" id="UP000325440">
    <property type="component" value="Unassembled WGS sequence"/>
</dbReference>
<sequence>MENIMKEFHENRYESSAKVTLEKMERLIDEYLKRKIKLNLRCDHYECTVSNFVFKKIIDIANASSVMRITPTTRSRYKDNGEEAMDEWEEGLEPLFNIVNKLLSSGAKIESDFYNNSMISEVMWGNDEPIFTERKKIKEELKSIAYEGLVNKNEQVQGDDLTGEVDNNLVLFRWPKNSIVEVAKVMNSKVNENFSIESSILQIGKSIIRVESIGRKRNYTDVLGGGIEMSFTTEVGKISIHLCPSDEGNNIIEVKLDGESKEKFDKLKDQSSLGASCLLGGKSVLQAIKDKGFERNGGIFIELAETIKQSDFVVKESGVPSTLMRSVDSLDQLQRMKASKEILIASKCGESKKVSNVKYQVLAATPTATIGSRPGVTQRNSTGNLTKVLTPKVPNISASLTNLNEVINSFSQNSLSEDVFNHPTVKRNLDILSNRTATRSNSVSSLASNSSHFSAISTFSDIDDSIASKSSSFSDLSDSDSGRGASIPSTPERMIISSDDLIKTRSQLKKVNYQEKVGKQQPSTFMSGQEPIQVTKSLQTSI</sequence>
<protein>
    <submittedName>
        <fullName evidence="2">Uncharacterized protein</fullName>
    </submittedName>
</protein>
<dbReference type="EMBL" id="CABPRJ010001055">
    <property type="protein sequence ID" value="VVC35094.1"/>
    <property type="molecule type" value="Genomic_DNA"/>
</dbReference>
<dbReference type="OrthoDB" id="7491561at2759"/>
<dbReference type="AlphaFoldDB" id="A0A5E4N097"/>
<evidence type="ECO:0000256" key="1">
    <source>
        <dbReference type="SAM" id="MobiDB-lite"/>
    </source>
</evidence>